<dbReference type="FunFam" id="3.40.50.300:FF:000127">
    <property type="entry name" value="Ribose import ATP-binding protein RbsA"/>
    <property type="match status" value="1"/>
</dbReference>
<protein>
    <submittedName>
        <fullName evidence="11">Ribose/galactose/methyl galactoside import ATP-binding protein 3</fullName>
    </submittedName>
</protein>
<feature type="domain" description="ABC transporter" evidence="10">
    <location>
        <begin position="255"/>
        <end position="499"/>
    </location>
</feature>
<evidence type="ECO:0000256" key="8">
    <source>
        <dbReference type="ARBA" id="ARBA00022967"/>
    </source>
</evidence>
<dbReference type="InterPro" id="IPR050107">
    <property type="entry name" value="ABC_carbohydrate_import_ATPase"/>
</dbReference>
<dbReference type="CDD" id="cd03216">
    <property type="entry name" value="ABC_Carb_Monos_I"/>
    <property type="match status" value="1"/>
</dbReference>
<dbReference type="Pfam" id="PF00005">
    <property type="entry name" value="ABC_tran"/>
    <property type="match status" value="2"/>
</dbReference>
<keyword evidence="8" id="KW-1278">Translocase</keyword>
<dbReference type="Gene3D" id="3.40.50.300">
    <property type="entry name" value="P-loop containing nucleotide triphosphate hydrolases"/>
    <property type="match status" value="2"/>
</dbReference>
<dbReference type="PANTHER" id="PTHR43790:SF3">
    <property type="entry name" value="D-ALLOSE IMPORT ATP-BINDING PROTEIN ALSA-RELATED"/>
    <property type="match status" value="1"/>
</dbReference>
<name>A0A916Y416_9MICO</name>
<dbReference type="Proteomes" id="UP000633205">
    <property type="component" value="Unassembled WGS sequence"/>
</dbReference>
<evidence type="ECO:0000313" key="11">
    <source>
        <dbReference type="EMBL" id="GGD30041.1"/>
    </source>
</evidence>
<dbReference type="GO" id="GO:0016887">
    <property type="term" value="F:ATP hydrolysis activity"/>
    <property type="evidence" value="ECO:0007669"/>
    <property type="project" value="InterPro"/>
</dbReference>
<evidence type="ECO:0000313" key="12">
    <source>
        <dbReference type="Proteomes" id="UP000633205"/>
    </source>
</evidence>
<dbReference type="EMBL" id="BMHO01000001">
    <property type="protein sequence ID" value="GGD30041.1"/>
    <property type="molecule type" value="Genomic_DNA"/>
</dbReference>
<evidence type="ECO:0000256" key="1">
    <source>
        <dbReference type="ARBA" id="ARBA00004202"/>
    </source>
</evidence>
<evidence type="ECO:0000256" key="3">
    <source>
        <dbReference type="ARBA" id="ARBA00022475"/>
    </source>
</evidence>
<dbReference type="GO" id="GO:0005524">
    <property type="term" value="F:ATP binding"/>
    <property type="evidence" value="ECO:0007669"/>
    <property type="project" value="UniProtKB-KW"/>
</dbReference>
<dbReference type="PANTHER" id="PTHR43790">
    <property type="entry name" value="CARBOHYDRATE TRANSPORT ATP-BINDING PROTEIN MG119-RELATED"/>
    <property type="match status" value="1"/>
</dbReference>
<keyword evidence="5" id="KW-0677">Repeat</keyword>
<dbReference type="InterPro" id="IPR003439">
    <property type="entry name" value="ABC_transporter-like_ATP-bd"/>
</dbReference>
<dbReference type="RefSeq" id="WP_188710992.1">
    <property type="nucleotide sequence ID" value="NZ_BMHO01000001.1"/>
</dbReference>
<evidence type="ECO:0000256" key="9">
    <source>
        <dbReference type="ARBA" id="ARBA00023136"/>
    </source>
</evidence>
<comment type="subcellular location">
    <subcellularLocation>
        <location evidence="1">Cell membrane</location>
        <topology evidence="1">Peripheral membrane protein</topology>
    </subcellularLocation>
</comment>
<dbReference type="SMART" id="SM00382">
    <property type="entry name" value="AAA"/>
    <property type="match status" value="2"/>
</dbReference>
<keyword evidence="6" id="KW-0547">Nucleotide-binding</keyword>
<accession>A0A916Y416</accession>
<dbReference type="PROSITE" id="PS00211">
    <property type="entry name" value="ABC_TRANSPORTER_1"/>
    <property type="match status" value="1"/>
</dbReference>
<evidence type="ECO:0000256" key="5">
    <source>
        <dbReference type="ARBA" id="ARBA00022737"/>
    </source>
</evidence>
<evidence type="ECO:0000256" key="6">
    <source>
        <dbReference type="ARBA" id="ARBA00022741"/>
    </source>
</evidence>
<evidence type="ECO:0000259" key="10">
    <source>
        <dbReference type="PROSITE" id="PS50893"/>
    </source>
</evidence>
<keyword evidence="12" id="KW-1185">Reference proteome</keyword>
<keyword evidence="7 11" id="KW-0067">ATP-binding</keyword>
<keyword evidence="3" id="KW-1003">Cell membrane</keyword>
<evidence type="ECO:0000256" key="2">
    <source>
        <dbReference type="ARBA" id="ARBA00022448"/>
    </source>
</evidence>
<keyword evidence="9" id="KW-0472">Membrane</keyword>
<sequence>MTTTATAPVLRMRGIGKTFPGIRALSDVELEVRAGEVHAIVGENGAGKSTLMKILAGVHQPDEGSIELSGERTRITGQLDALRRGIGMVYQELNLVPDLTVAENIGLGRTPSRMGIVDNRALLAEAQRVLDALDTRIDPQQLVGSLTVSQQQIVEIAKVYASDPRIIVLDEPTSSLSEHEARSLFGIVRRMRENGIAVIYISHRLREVLDLADRVTVLRDGAHIETRDIAGMTPADMIRSMVGRDLADVFPKREVPIGDVVLETRGLSGTASFADVSITARAGEIVGLAGLVGAGRTEVARAIFGLDPLDAGEVLVDGTRVNVATPQRAVRAGIAYVPEDRKRDGIAPQLSIRDNIVLAALQRLDRFGWLSRRRENEVARSQVSALGVSPPVVERGVSTLSGGNQQKVVLGKWLAMEPRVLILDEPTRGVDVGAKADIHKIIGELAAQGVAIIMISSELPEVLAVSDRIYVLHEGRVTAEFDRAEATEEIVMQAATGESA</sequence>
<reference evidence="11" key="1">
    <citation type="journal article" date="2014" name="Int. J. Syst. Evol. Microbiol.">
        <title>Complete genome sequence of Corynebacterium casei LMG S-19264T (=DSM 44701T), isolated from a smear-ripened cheese.</title>
        <authorList>
            <consortium name="US DOE Joint Genome Institute (JGI-PGF)"/>
            <person name="Walter F."/>
            <person name="Albersmeier A."/>
            <person name="Kalinowski J."/>
            <person name="Ruckert C."/>
        </authorList>
    </citation>
    <scope>NUCLEOTIDE SEQUENCE</scope>
    <source>
        <strain evidence="11">CGMCC 1.15152</strain>
    </source>
</reference>
<feature type="domain" description="ABC transporter" evidence="10">
    <location>
        <begin position="10"/>
        <end position="245"/>
    </location>
</feature>
<dbReference type="InterPro" id="IPR027417">
    <property type="entry name" value="P-loop_NTPase"/>
</dbReference>
<keyword evidence="2" id="KW-0813">Transport</keyword>
<dbReference type="CDD" id="cd03215">
    <property type="entry name" value="ABC_Carb_Monos_II"/>
    <property type="match status" value="1"/>
</dbReference>
<organism evidence="11 12">
    <name type="scientific">Microbacterium faecale</name>
    <dbReference type="NCBI Taxonomy" id="1804630"/>
    <lineage>
        <taxon>Bacteria</taxon>
        <taxon>Bacillati</taxon>
        <taxon>Actinomycetota</taxon>
        <taxon>Actinomycetes</taxon>
        <taxon>Micrococcales</taxon>
        <taxon>Microbacteriaceae</taxon>
        <taxon>Microbacterium</taxon>
    </lineage>
</organism>
<gene>
    <name evidence="11" type="ORF">GCM10010915_07870</name>
</gene>
<dbReference type="AlphaFoldDB" id="A0A916Y416"/>
<comment type="caution">
    <text evidence="11">The sequence shown here is derived from an EMBL/GenBank/DDBJ whole genome shotgun (WGS) entry which is preliminary data.</text>
</comment>
<dbReference type="InterPro" id="IPR003593">
    <property type="entry name" value="AAA+_ATPase"/>
</dbReference>
<proteinExistence type="predicted"/>
<evidence type="ECO:0000256" key="4">
    <source>
        <dbReference type="ARBA" id="ARBA00022597"/>
    </source>
</evidence>
<dbReference type="SUPFAM" id="SSF52540">
    <property type="entry name" value="P-loop containing nucleoside triphosphate hydrolases"/>
    <property type="match status" value="2"/>
</dbReference>
<evidence type="ECO:0000256" key="7">
    <source>
        <dbReference type="ARBA" id="ARBA00022840"/>
    </source>
</evidence>
<dbReference type="GO" id="GO:0005886">
    <property type="term" value="C:plasma membrane"/>
    <property type="evidence" value="ECO:0007669"/>
    <property type="project" value="UniProtKB-SubCell"/>
</dbReference>
<reference evidence="11" key="2">
    <citation type="submission" date="2020-09" db="EMBL/GenBank/DDBJ databases">
        <authorList>
            <person name="Sun Q."/>
            <person name="Zhou Y."/>
        </authorList>
    </citation>
    <scope>NUCLEOTIDE SEQUENCE</scope>
    <source>
        <strain evidence="11">CGMCC 1.15152</strain>
    </source>
</reference>
<keyword evidence="4" id="KW-0762">Sugar transport</keyword>
<dbReference type="InterPro" id="IPR017871">
    <property type="entry name" value="ABC_transporter-like_CS"/>
</dbReference>
<dbReference type="PROSITE" id="PS50893">
    <property type="entry name" value="ABC_TRANSPORTER_2"/>
    <property type="match status" value="2"/>
</dbReference>